<protein>
    <submittedName>
        <fullName evidence="3">Class I adenylate-forming enzyme family protein</fullName>
    </submittedName>
</protein>
<dbReference type="InterPro" id="IPR042099">
    <property type="entry name" value="ANL_N_sf"/>
</dbReference>
<dbReference type="GO" id="GO:0016878">
    <property type="term" value="F:acid-thiol ligase activity"/>
    <property type="evidence" value="ECO:0007669"/>
    <property type="project" value="UniProtKB-ARBA"/>
</dbReference>
<dbReference type="SUPFAM" id="SSF56801">
    <property type="entry name" value="Acetyl-CoA synthetase-like"/>
    <property type="match status" value="1"/>
</dbReference>
<comment type="caution">
    <text evidence="3">The sequence shown here is derived from an EMBL/GenBank/DDBJ whole genome shotgun (WGS) entry which is preliminary data.</text>
</comment>
<dbReference type="Gene3D" id="3.40.50.12780">
    <property type="entry name" value="N-terminal domain of ligase-like"/>
    <property type="match status" value="1"/>
</dbReference>
<dbReference type="InterPro" id="IPR000873">
    <property type="entry name" value="AMP-dep_synth/lig_dom"/>
</dbReference>
<evidence type="ECO:0000259" key="1">
    <source>
        <dbReference type="Pfam" id="PF00501"/>
    </source>
</evidence>
<dbReference type="InterPro" id="IPR020845">
    <property type="entry name" value="AMP-binding_CS"/>
</dbReference>
<dbReference type="RefSeq" id="WP_256401596.1">
    <property type="nucleotide sequence ID" value="NZ_JANHJR010000004.1"/>
</dbReference>
<organism evidence="3 4">
    <name type="scientific">Haloarchaeobius litoreus</name>
    <dbReference type="NCBI Taxonomy" id="755306"/>
    <lineage>
        <taxon>Archaea</taxon>
        <taxon>Methanobacteriati</taxon>
        <taxon>Methanobacteriota</taxon>
        <taxon>Stenosarchaea group</taxon>
        <taxon>Halobacteria</taxon>
        <taxon>Halobacteriales</taxon>
        <taxon>Halorubellaceae</taxon>
        <taxon>Haloarchaeobius</taxon>
    </lineage>
</organism>
<dbReference type="InterPro" id="IPR050237">
    <property type="entry name" value="ATP-dep_AMP-bd_enzyme"/>
</dbReference>
<dbReference type="EMBL" id="JBHUDO010000004">
    <property type="protein sequence ID" value="MFD1647926.1"/>
    <property type="molecule type" value="Genomic_DNA"/>
</dbReference>
<dbReference type="PANTHER" id="PTHR43767">
    <property type="entry name" value="LONG-CHAIN-FATTY-ACID--COA LIGASE"/>
    <property type="match status" value="1"/>
</dbReference>
<name>A0ABD6DSV9_9EURY</name>
<dbReference type="AlphaFoldDB" id="A0ABD6DSV9"/>
<accession>A0ABD6DSV9</accession>
<dbReference type="PROSITE" id="PS00455">
    <property type="entry name" value="AMP_BINDING"/>
    <property type="match status" value="1"/>
</dbReference>
<dbReference type="Gene3D" id="3.30.300.30">
    <property type="match status" value="1"/>
</dbReference>
<reference evidence="3 4" key="1">
    <citation type="journal article" date="2019" name="Int. J. Syst. Evol. Microbiol.">
        <title>The Global Catalogue of Microorganisms (GCM) 10K type strain sequencing project: providing services to taxonomists for standard genome sequencing and annotation.</title>
        <authorList>
            <consortium name="The Broad Institute Genomics Platform"/>
            <consortium name="The Broad Institute Genome Sequencing Center for Infectious Disease"/>
            <person name="Wu L."/>
            <person name="Ma J."/>
        </authorList>
    </citation>
    <scope>NUCLEOTIDE SEQUENCE [LARGE SCALE GENOMIC DNA]</scope>
    <source>
        <strain evidence="3 4">CGMCC 1.10390</strain>
    </source>
</reference>
<keyword evidence="4" id="KW-1185">Reference proteome</keyword>
<gene>
    <name evidence="3" type="ORF">ACFSBL_19745</name>
</gene>
<dbReference type="Pfam" id="PF00501">
    <property type="entry name" value="AMP-binding"/>
    <property type="match status" value="1"/>
</dbReference>
<proteinExistence type="predicted"/>
<evidence type="ECO:0000313" key="3">
    <source>
        <dbReference type="EMBL" id="MFD1647926.1"/>
    </source>
</evidence>
<dbReference type="InterPro" id="IPR045851">
    <property type="entry name" value="AMP-bd_C_sf"/>
</dbReference>
<sequence length="543" mass="58330">MTETAYEHEYDRDEPHTGLFQWYLEHRAATKPDTRAYTYSPLGLVEASETAATWGELNDAAGRLASQLAADGVESGEFVATLFPPSAPFAELYFAVAKLGATLVPLDLRGKPGDHQHVLSSTEPVAFVGAGQFRDTDFKAILEEVPAFDDIESTHWLGDDYHAALPKAGAYEWTAANPDGTPNTDDSTGCTDPDAGLLVVFTSGTTGDPKGAVLSHRNVVFQGTAISSVWGIDDSDTVLVHLPTDHVGGATELMGSAVVGGADVVFLDAFDPGVALRLIESRSISMVGNVPAMWGMLFNHDDFAGTDLSSLDVAVVAGQAPSEDILAGMAQAAEHAVTGWGLTETAGFVTLTELGTPVSELTETVGKPFPGFDVRTIEDEELLPAGETGEIVVRGDGVMDRFLTPEQTQEAFVEEEWVRTGDLGFVDDDGHVRLRGRKKNMYISGGYNVYPPEVEGVLTDHEAVEQAMVIGVENDTWGEAGHAFVLRTPGSSLTTADLEEYGEEELADYKQPVEYTVEDELPLTTLGKIDRQKIIERYGLDPV</sequence>
<dbReference type="InterPro" id="IPR025110">
    <property type="entry name" value="AMP-bd_C"/>
</dbReference>
<feature type="domain" description="AMP-binding enzyme C-terminal" evidence="2">
    <location>
        <begin position="453"/>
        <end position="528"/>
    </location>
</feature>
<evidence type="ECO:0000313" key="4">
    <source>
        <dbReference type="Proteomes" id="UP001597034"/>
    </source>
</evidence>
<dbReference type="Proteomes" id="UP001597034">
    <property type="component" value="Unassembled WGS sequence"/>
</dbReference>
<evidence type="ECO:0000259" key="2">
    <source>
        <dbReference type="Pfam" id="PF13193"/>
    </source>
</evidence>
<feature type="domain" description="AMP-dependent synthetase/ligase" evidence="1">
    <location>
        <begin position="24"/>
        <end position="400"/>
    </location>
</feature>
<dbReference type="PANTHER" id="PTHR43767:SF1">
    <property type="entry name" value="NONRIBOSOMAL PEPTIDE SYNTHASE PES1 (EUROFUNG)-RELATED"/>
    <property type="match status" value="1"/>
</dbReference>
<dbReference type="Pfam" id="PF13193">
    <property type="entry name" value="AMP-binding_C"/>
    <property type="match status" value="1"/>
</dbReference>